<keyword evidence="3" id="KW-0902">Two-component regulatory system</keyword>
<dbReference type="SMART" id="SM00073">
    <property type="entry name" value="HPT"/>
    <property type="match status" value="1"/>
</dbReference>
<feature type="domain" description="Histidine kinase" evidence="5">
    <location>
        <begin position="377"/>
        <end position="569"/>
    </location>
</feature>
<dbReference type="PANTHER" id="PTHR43395">
    <property type="entry name" value="SENSOR HISTIDINE KINASE CHEA"/>
    <property type="match status" value="1"/>
</dbReference>
<keyword evidence="7" id="KW-0547">Nucleotide-binding</keyword>
<dbReference type="Pfam" id="PF01627">
    <property type="entry name" value="Hpt"/>
    <property type="match status" value="1"/>
</dbReference>
<comment type="caution">
    <text evidence="7">The sequence shown here is derived from an EMBL/GenBank/DDBJ whole genome shotgun (WGS) entry which is preliminary data.</text>
</comment>
<dbReference type="EMBL" id="JBEWZI010000011">
    <property type="protein sequence ID" value="MET7014822.1"/>
    <property type="molecule type" value="Genomic_DNA"/>
</dbReference>
<dbReference type="PROSITE" id="PS50894">
    <property type="entry name" value="HPT"/>
    <property type="match status" value="1"/>
</dbReference>
<dbReference type="PRINTS" id="PR00344">
    <property type="entry name" value="BCTRLSENSOR"/>
</dbReference>
<dbReference type="InterPro" id="IPR003594">
    <property type="entry name" value="HATPase_dom"/>
</dbReference>
<dbReference type="PANTHER" id="PTHR43395:SF10">
    <property type="entry name" value="CHEMOTAXIS PROTEIN CHEA"/>
    <property type="match status" value="1"/>
</dbReference>
<evidence type="ECO:0000259" key="5">
    <source>
        <dbReference type="PROSITE" id="PS50109"/>
    </source>
</evidence>
<dbReference type="InterPro" id="IPR037257">
    <property type="entry name" value="T2SS_E_N_sf"/>
</dbReference>
<evidence type="ECO:0000313" key="8">
    <source>
        <dbReference type="Proteomes" id="UP001549691"/>
    </source>
</evidence>
<keyword evidence="4" id="KW-0597">Phosphoprotein</keyword>
<gene>
    <name evidence="7" type="ORF">ABXR19_11535</name>
</gene>
<reference evidence="7 8" key="1">
    <citation type="submission" date="2024-07" db="EMBL/GenBank/DDBJ databases">
        <title>Uliginosibacterium flavum JJ3220;KACC:17644.</title>
        <authorList>
            <person name="Kim M.K."/>
        </authorList>
    </citation>
    <scope>NUCLEOTIDE SEQUENCE [LARGE SCALE GENOMIC DNA]</scope>
    <source>
        <strain evidence="7 8">KACC:17644</strain>
    </source>
</reference>
<dbReference type="GO" id="GO:0005524">
    <property type="term" value="F:ATP binding"/>
    <property type="evidence" value="ECO:0007669"/>
    <property type="project" value="UniProtKB-KW"/>
</dbReference>
<dbReference type="SUPFAM" id="SSF47226">
    <property type="entry name" value="Histidine-containing phosphotransfer domain, HPT domain"/>
    <property type="match status" value="1"/>
</dbReference>
<evidence type="ECO:0000259" key="6">
    <source>
        <dbReference type="PROSITE" id="PS50894"/>
    </source>
</evidence>
<accession>A0ABV2TLM4</accession>
<comment type="catalytic activity">
    <reaction evidence="1">
        <text>ATP + protein L-histidine = ADP + protein N-phospho-L-histidine.</text>
        <dbReference type="EC" id="2.7.13.3"/>
    </reaction>
</comment>
<organism evidence="7 8">
    <name type="scientific">Uliginosibacterium flavum</name>
    <dbReference type="NCBI Taxonomy" id="1396831"/>
    <lineage>
        <taxon>Bacteria</taxon>
        <taxon>Pseudomonadati</taxon>
        <taxon>Pseudomonadota</taxon>
        <taxon>Betaproteobacteria</taxon>
        <taxon>Rhodocyclales</taxon>
        <taxon>Zoogloeaceae</taxon>
        <taxon>Uliginosibacterium</taxon>
    </lineage>
</organism>
<keyword evidence="8" id="KW-1185">Reference proteome</keyword>
<dbReference type="InterPro" id="IPR008207">
    <property type="entry name" value="Sig_transdc_His_kin_Hpt_dom"/>
</dbReference>
<dbReference type="Gene3D" id="1.20.120.160">
    <property type="entry name" value="HPT domain"/>
    <property type="match status" value="1"/>
</dbReference>
<dbReference type="Proteomes" id="UP001549691">
    <property type="component" value="Unassembled WGS sequence"/>
</dbReference>
<proteinExistence type="predicted"/>
<evidence type="ECO:0000256" key="1">
    <source>
        <dbReference type="ARBA" id="ARBA00000085"/>
    </source>
</evidence>
<dbReference type="EC" id="2.7.13.3" evidence="2"/>
<dbReference type="CDD" id="cd00088">
    <property type="entry name" value="HPT"/>
    <property type="match status" value="1"/>
</dbReference>
<dbReference type="SUPFAM" id="SSF160246">
    <property type="entry name" value="EspE N-terminal domain-like"/>
    <property type="match status" value="1"/>
</dbReference>
<feature type="modified residue" description="Phosphohistidine" evidence="4">
    <location>
        <position position="48"/>
    </location>
</feature>
<feature type="domain" description="HPt" evidence="6">
    <location>
        <begin position="1"/>
        <end position="105"/>
    </location>
</feature>
<dbReference type="SMART" id="SM00387">
    <property type="entry name" value="HATPase_c"/>
    <property type="match status" value="1"/>
</dbReference>
<protein>
    <recommendedName>
        <fullName evidence="2">histidine kinase</fullName>
        <ecNumber evidence="2">2.7.13.3</ecNumber>
    </recommendedName>
</protein>
<dbReference type="InterPro" id="IPR004358">
    <property type="entry name" value="Sig_transdc_His_kin-like_C"/>
</dbReference>
<evidence type="ECO:0000256" key="3">
    <source>
        <dbReference type="ARBA" id="ARBA00023012"/>
    </source>
</evidence>
<name>A0ABV2TLM4_9RHOO</name>
<dbReference type="Gene3D" id="3.30.565.10">
    <property type="entry name" value="Histidine kinase-like ATPase, C-terminal domain"/>
    <property type="match status" value="1"/>
</dbReference>
<dbReference type="Pfam" id="PF02518">
    <property type="entry name" value="HATPase_c"/>
    <property type="match status" value="1"/>
</dbReference>
<dbReference type="SUPFAM" id="SSF55874">
    <property type="entry name" value="ATPase domain of HSP90 chaperone/DNA topoisomerase II/histidine kinase"/>
    <property type="match status" value="1"/>
</dbReference>
<keyword evidence="7" id="KW-0067">ATP-binding</keyword>
<dbReference type="InterPro" id="IPR036641">
    <property type="entry name" value="HPT_dom_sf"/>
</dbReference>
<sequence>MNAGMDEALALFIADCGTQLDTLETQLMALERNPADHAVLDAVFRAAHSIKGNAMVVHQGEVEWFAHIAESVLARLRDGSLWGDAELISVLLSCCDHLRFLVGMCALEEPVSPEFAEADRARLIGLLVPYLEGEEASVEPLAPQPEQALATSADACWRLTARFAPDVLRQGMDPAYFLQHLASLGRIFSLQTFTDALPEPPDYDPELCYLHFEIFLDSPADRQSIEDVFSFVRDSCELQITPPATQVQGYVERIQALPDEDLHTGEMLLRVGALTPDELADGLRVQRSAEGKPLGSILVDEGFVKPELVSAVLARQDQIKQEQARQNSQLRVSTEQLEALAARIGALQCVVVGLTQRGGNVSQAELSVLQHGLGDARRLVEDLRSTHFGEQFRRLHRVVRDTAQELGKRVDLQLTGSDIVLERSMADLLGDALMHLLRNAIDHGLETPALRLQAGKPAHGNLSVEASVEGDWLIFSVSDDGAGIDVDKVCAVAHARGLLPTGARLDAEAVYAMLFEPGFSTAAMLTHYSGRGVGLDVVRDAVLALGGEISVHSAPGLGSRFEIRVPALNTGEEEMFTATNVCLSPID</sequence>
<dbReference type="InterPro" id="IPR005467">
    <property type="entry name" value="His_kinase_dom"/>
</dbReference>
<evidence type="ECO:0000256" key="2">
    <source>
        <dbReference type="ARBA" id="ARBA00012438"/>
    </source>
</evidence>
<evidence type="ECO:0000256" key="4">
    <source>
        <dbReference type="PROSITE-ProRule" id="PRU00110"/>
    </source>
</evidence>
<evidence type="ECO:0000313" key="7">
    <source>
        <dbReference type="EMBL" id="MET7014822.1"/>
    </source>
</evidence>
<dbReference type="InterPro" id="IPR036890">
    <property type="entry name" value="HATPase_C_sf"/>
</dbReference>
<dbReference type="PROSITE" id="PS50109">
    <property type="entry name" value="HIS_KIN"/>
    <property type="match status" value="1"/>
</dbReference>
<dbReference type="InterPro" id="IPR051315">
    <property type="entry name" value="Bact_Chemotaxis_CheA"/>
</dbReference>